<evidence type="ECO:0000313" key="1">
    <source>
        <dbReference type="EMBL" id="QNO49391.1"/>
    </source>
</evidence>
<protein>
    <submittedName>
        <fullName evidence="1">Uncharacterized protein</fullName>
    </submittedName>
</protein>
<dbReference type="EMBL" id="MT631378">
    <property type="protein sequence ID" value="QNO49391.1"/>
    <property type="molecule type" value="Genomic_DNA"/>
</dbReference>
<organism evidence="1">
    <name type="scientific">Candidatus Methanogaster sp. ANME-2c ERB4</name>
    <dbReference type="NCBI Taxonomy" id="2759911"/>
    <lineage>
        <taxon>Archaea</taxon>
        <taxon>Methanobacteriati</taxon>
        <taxon>Methanobacteriota</taxon>
        <taxon>Stenosarchaea group</taxon>
        <taxon>Methanomicrobia</taxon>
        <taxon>Methanosarcinales</taxon>
        <taxon>ANME-2 cluster</taxon>
        <taxon>Candidatus Methanogasteraceae</taxon>
        <taxon>Candidatus Methanogaster</taxon>
    </lineage>
</organism>
<dbReference type="AlphaFoldDB" id="A0A7G9YN07"/>
<proteinExistence type="predicted"/>
<name>A0A7G9YN07_9EURY</name>
<accession>A0A7G9YN07</accession>
<sequence>MCAQVYIMVQVSARVGSHKSVKRVDVALLMANSCGKYIA</sequence>
<gene>
    <name evidence="1" type="ORF">ICHGDBFH_00046</name>
</gene>
<reference evidence="1" key="1">
    <citation type="submission" date="2020-06" db="EMBL/GenBank/DDBJ databases">
        <title>Unique genomic features of the anaerobic methanotrophic archaea.</title>
        <authorList>
            <person name="Chadwick G.L."/>
            <person name="Skennerton C.T."/>
            <person name="Laso-Perez R."/>
            <person name="Leu A.O."/>
            <person name="Speth D.R."/>
            <person name="Yu H."/>
            <person name="Morgan-Lang C."/>
            <person name="Hatzenpichler R."/>
            <person name="Goudeau D."/>
            <person name="Malmstrom R."/>
            <person name="Brazelton W.J."/>
            <person name="Woyke T."/>
            <person name="Hallam S.J."/>
            <person name="Tyson G.W."/>
            <person name="Wegener G."/>
            <person name="Boetius A."/>
            <person name="Orphan V."/>
        </authorList>
    </citation>
    <scope>NUCLEOTIDE SEQUENCE</scope>
</reference>